<evidence type="ECO:0000313" key="1">
    <source>
        <dbReference type="EMBL" id="PWH86535.1"/>
    </source>
</evidence>
<dbReference type="InterPro" id="IPR007454">
    <property type="entry name" value="UPF0250_YbeD-like"/>
</dbReference>
<organism evidence="1 2">
    <name type="scientific">Brumimicrobium oceani</name>
    <dbReference type="NCBI Taxonomy" id="2100725"/>
    <lineage>
        <taxon>Bacteria</taxon>
        <taxon>Pseudomonadati</taxon>
        <taxon>Bacteroidota</taxon>
        <taxon>Flavobacteriia</taxon>
        <taxon>Flavobacteriales</taxon>
        <taxon>Crocinitomicaceae</taxon>
        <taxon>Brumimicrobium</taxon>
    </lineage>
</organism>
<name>A0A2U2XFG9_9FLAO</name>
<dbReference type="Proteomes" id="UP000245370">
    <property type="component" value="Unassembled WGS sequence"/>
</dbReference>
<proteinExistence type="predicted"/>
<reference evidence="1 2" key="1">
    <citation type="submission" date="2018-05" db="EMBL/GenBank/DDBJ databases">
        <title>Brumimicrobium oceani sp. nov., isolated from coastal sediment.</title>
        <authorList>
            <person name="Kou Y."/>
        </authorList>
    </citation>
    <scope>NUCLEOTIDE SEQUENCE [LARGE SCALE GENOMIC DNA]</scope>
    <source>
        <strain evidence="1 2">C305</strain>
    </source>
</reference>
<dbReference type="AlphaFoldDB" id="A0A2U2XFG9"/>
<comment type="caution">
    <text evidence="1">The sequence shown here is derived from an EMBL/GenBank/DDBJ whole genome shotgun (WGS) entry which is preliminary data.</text>
</comment>
<sequence length="90" mass="10379">MDMEGQFDKLKIQLDLQEWPRLYLFKFISPSDNKKIALITGMFDENSDIKIRPSSKGTYTSISVKEVMMSSERVIDLYEKASKIDGVIIL</sequence>
<keyword evidence="2" id="KW-1185">Reference proteome</keyword>
<evidence type="ECO:0000313" key="2">
    <source>
        <dbReference type="Proteomes" id="UP000245370"/>
    </source>
</evidence>
<dbReference type="InterPro" id="IPR027471">
    <property type="entry name" value="YbeD-like_sf"/>
</dbReference>
<dbReference type="OrthoDB" id="5616097at2"/>
<dbReference type="SUPFAM" id="SSF117991">
    <property type="entry name" value="YbeD/HP0495-like"/>
    <property type="match status" value="1"/>
</dbReference>
<dbReference type="Gene3D" id="3.30.70.260">
    <property type="match status" value="1"/>
</dbReference>
<protein>
    <submittedName>
        <fullName evidence="1">DUF493 domain-containing protein</fullName>
    </submittedName>
</protein>
<dbReference type="EMBL" id="QFRJ01000002">
    <property type="protein sequence ID" value="PWH86535.1"/>
    <property type="molecule type" value="Genomic_DNA"/>
</dbReference>
<reference evidence="1 2" key="2">
    <citation type="submission" date="2018-05" db="EMBL/GenBank/DDBJ databases">
        <authorList>
            <person name="Lanie J.A."/>
            <person name="Ng W.-L."/>
            <person name="Kazmierczak K.M."/>
            <person name="Andrzejewski T.M."/>
            <person name="Davidsen T.M."/>
            <person name="Wayne K.J."/>
            <person name="Tettelin H."/>
            <person name="Glass J.I."/>
            <person name="Rusch D."/>
            <person name="Podicherti R."/>
            <person name="Tsui H.-C.T."/>
            <person name="Winkler M.E."/>
        </authorList>
    </citation>
    <scope>NUCLEOTIDE SEQUENCE [LARGE SCALE GENOMIC DNA]</scope>
    <source>
        <strain evidence="1 2">C305</strain>
    </source>
</reference>
<gene>
    <name evidence="1" type="ORF">DIT68_04675</name>
</gene>
<accession>A0A2U2XFG9</accession>
<dbReference type="Pfam" id="PF04359">
    <property type="entry name" value="DUF493"/>
    <property type="match status" value="1"/>
</dbReference>